<dbReference type="Proteomes" id="UP000001471">
    <property type="component" value="Unassembled WGS sequence"/>
</dbReference>
<proteinExistence type="predicted"/>
<evidence type="ECO:0000313" key="2">
    <source>
        <dbReference type="EMBL" id="EDU49216.1"/>
    </source>
</evidence>
<feature type="compositionally biased region" description="Polar residues" evidence="1">
    <location>
        <begin position="20"/>
        <end position="35"/>
    </location>
</feature>
<organism evidence="2 3">
    <name type="scientific">Pyrenophora tritici-repentis (strain Pt-1C-BFP)</name>
    <name type="common">Wheat tan spot fungus</name>
    <name type="synonym">Drechslera tritici-repentis</name>
    <dbReference type="NCBI Taxonomy" id="426418"/>
    <lineage>
        <taxon>Eukaryota</taxon>
        <taxon>Fungi</taxon>
        <taxon>Dikarya</taxon>
        <taxon>Ascomycota</taxon>
        <taxon>Pezizomycotina</taxon>
        <taxon>Dothideomycetes</taxon>
        <taxon>Pleosporomycetidae</taxon>
        <taxon>Pleosporales</taxon>
        <taxon>Pleosporineae</taxon>
        <taxon>Pleosporaceae</taxon>
        <taxon>Pyrenophora</taxon>
    </lineage>
</organism>
<protein>
    <submittedName>
        <fullName evidence="2">Uncharacterized protein</fullName>
    </submittedName>
</protein>
<dbReference type="InParanoid" id="B2W8I8"/>
<dbReference type="HOGENOM" id="CLU_2086010_0_0_1"/>
<gene>
    <name evidence="2" type="ORF">PTRG_06296</name>
</gene>
<dbReference type="AlphaFoldDB" id="B2W8I8"/>
<evidence type="ECO:0000313" key="3">
    <source>
        <dbReference type="Proteomes" id="UP000001471"/>
    </source>
</evidence>
<evidence type="ECO:0000256" key="1">
    <source>
        <dbReference type="SAM" id="MobiDB-lite"/>
    </source>
</evidence>
<feature type="compositionally biased region" description="Acidic residues" evidence="1">
    <location>
        <begin position="52"/>
        <end position="66"/>
    </location>
</feature>
<sequence length="117" mass="12542">MSTPSNSGLRRLVEYDKRNSSLPSLLNAPTVSDTASEAKADEPLAVQADFPNDGDDDDDDDDDNYDGLDFKRVPYLERTTNAGRHLLSNKPGHSHGPNGPILIASCEGNIMGALAKS</sequence>
<name>B2W8I8_PYRTR</name>
<reference evidence="3" key="1">
    <citation type="journal article" date="2013" name="G3 (Bethesda)">
        <title>Comparative genomics of a plant-pathogenic fungus, Pyrenophora tritici-repentis, reveals transduplication and the impact of repeat elements on pathogenicity and population divergence.</title>
        <authorList>
            <person name="Manning V.A."/>
            <person name="Pandelova I."/>
            <person name="Dhillon B."/>
            <person name="Wilhelm L.J."/>
            <person name="Goodwin S.B."/>
            <person name="Berlin A.M."/>
            <person name="Figueroa M."/>
            <person name="Freitag M."/>
            <person name="Hane J.K."/>
            <person name="Henrissat B."/>
            <person name="Holman W.H."/>
            <person name="Kodira C.D."/>
            <person name="Martin J."/>
            <person name="Oliver R.P."/>
            <person name="Robbertse B."/>
            <person name="Schackwitz W."/>
            <person name="Schwartz D.C."/>
            <person name="Spatafora J.W."/>
            <person name="Turgeon B.G."/>
            <person name="Yandava C."/>
            <person name="Young S."/>
            <person name="Zhou S."/>
            <person name="Zeng Q."/>
            <person name="Grigoriev I.V."/>
            <person name="Ma L.-J."/>
            <person name="Ciuffetti L.M."/>
        </authorList>
    </citation>
    <scope>NUCLEOTIDE SEQUENCE [LARGE SCALE GENOMIC DNA]</scope>
    <source>
        <strain evidence="3">Pt-1C-BFP</strain>
    </source>
</reference>
<dbReference type="EMBL" id="DS231620">
    <property type="protein sequence ID" value="EDU49216.1"/>
    <property type="molecule type" value="Genomic_DNA"/>
</dbReference>
<accession>B2W8I8</accession>
<feature type="region of interest" description="Disordered" evidence="1">
    <location>
        <begin position="1"/>
        <end position="69"/>
    </location>
</feature>